<feature type="domain" description="NACHT" evidence="4">
    <location>
        <begin position="965"/>
        <end position="1127"/>
    </location>
</feature>
<gene>
    <name evidence="5" type="ORF">PR048_028105</name>
</gene>
<dbReference type="InterPro" id="IPR036770">
    <property type="entry name" value="Ankyrin_rpt-contain_sf"/>
</dbReference>
<feature type="repeat" description="ANK" evidence="3">
    <location>
        <begin position="1530"/>
        <end position="1554"/>
    </location>
</feature>
<evidence type="ECO:0000256" key="2">
    <source>
        <dbReference type="ARBA" id="ARBA00023043"/>
    </source>
</evidence>
<sequence length="4082" mass="463199">MSPEKRGIFVEMISQRLASVLSLPFPLQDGVVSLTDAQHELLKGTDKTGNTQLMTATEHGERGSIEFLIRHGADVNYRNKKTQQRAIDIAWEQGDYECMLVLLEADSDFPETFDLTALLGDEVAPEDLKLFVKEINKLHEWIREGNVKEVQHVVSKQKNLRYINSAGQSALETAARYGNVNILASLLGIPLPVPTGKIDIPENKARFLTVTDTLGDTPLLSAAREGKEINVELLLRSGADVNFRNLSGKAAVDLAWENFHYKVVLILLEADSDFPHEFSLENLMDGDGKDELKEFVDSRTGFHNMIRLGSLEEVKNFIKENDKPSRIYLNIQGQSALYTAINEKKYDTYAFLKSVGVYFKDEQEEISLDALKMEDRVELKSYLIQYFPKIPDSHILFLVSKSKSSRSHNDFRGTVYNIYKNLDEIPLVSKILQVVQYADYIEIIFDFDRVDVSHMEPRHSSSTRGATDYKSGRLYVGFKMDTPEQEHECLGTLAHELTHLAMQISFQNDCNPYGRTDALQKSLFVNEIVSGTREECINSEDVNYVIKRVFTDYIDPGDWPAELIARVPQILAQYGEDEGVDIINTHTPQLLSYFTDSILPKCDAFIQQNFLIKPRNMIRMLNQYLGHLNELEKVNISFKDISYVTEFFDNTGKNVLLVNTSNTWLSCINIHQALQKNLDYSLTHSYLILQLNDFEYFEEDLIDAFSSDVSNVMVIECQNTITQKLLSRVLKNVARVFRHSKYKKLVLIVHNDNVAEVKTLLGKERLSSKMLEQTNKEFSLTDFSEESQKKILESTVMFQGTNTLLKNIVHEGLTNTVDSETLVRLISNNEIVIGNKLNDLGELRYYYIDRSFNIHTEISEEILKDESLSDLFFIGGSNINLVNRYHNVEICNEDNREIEEEMFCNLCENYSNRNIHYLRFINKQLIWIKTKGSISSLRSYIITESRINYAESDIIERTLDQFPIIISDTAGMGKTTVVTNLALEMKRKFPFSWVFRIDLNSYNHELETELNKKEKSLRGVDLDLGLNFLLDKMLKVQTQFEKNLIKESFKKGSNVIMIFDGFDEISPLYEKVVLNLIQSLKNSTVKKMFITCRPYVAELLEEKFSVISFGIEPFSHDTKKQFLLKFWTKRFDLNKSEHRNSDEETKLESFAESLLEKLSVSINDRQQSFTGIPLQLRMIAEIFPEGIEIERTGRLSLHGHDITLPETLNLVGLYERFIDKKYDVYKIEKMKPTTAIAAADVEEGRQTFIKNHQKIAVYTLLPNEQNSFLLSEEDVEDLELFLDRIIEGKEKTGIIDGVIKIINIRRPHFIHLTFAEYFTASFFILKLSRKNQSTEVRKLILTNIFVSQTFKVVRHFLNEYMENFAIAEVVLDAYGTSIHDLWLSNPGSLCNRHDKTALHIAVVENNEHIVKFFLLSLNKQSEILQKLLNSEDMNGQPALHAAAENGHFKIMQWLVEQGADINVKDNDGKTVLYHAAKEDIQVLEYLIRHGAKTKLVDMTQLYMHMENKSEMKTFKWLMEHGGDINVGDLHGDTLIYHAAMKGDLETVKWLIDKGEVDIVGNDEDDRSLLHYCAGSRKWEIVKWLLAHDKFDVNLKDKDGYTILHYAAYNGYKDIVQWLIRSKDLGGGGANINIVDNTGRNVLHDAASSGNLELMKWLVSLPDKGERGVDINFPDFDGDTVLHEAALFGQSQMLQWLAMPKENGGGGADIMATSKSGQTALDMAALLGNLEIVQFLMSKISDKYVVEKLCKKILHKAASFGELRLLEWLLQSATADINYRDESGRCLLHYAAEHNNFAVVKWLLESGAGVDFVDGDGKTALHEAAGTGVRDIEEWLEERGIFIRSVDGNITGVKKINIELEPNQYHFIQYLKDKDYQVKEMGFGKFVFNVQALATLKLLLERGANINAVDKHRRTPLYYATFLKKTGVVGCDVLKLLIAPSEHSERRADVGICDDTGKTLMHKLAEDDDFFLMKWLLETNADSRKLVNAVDSNGSTPLHYAAKSVMQDSVVVLVIYGADLNTVNKYKRTALHEAADTDYIETLKYLAGHMIHRGSHTALDAVDIDGCTALHYASQRGNIQAVKFLSQKGVDINIQDNGGRTPLHLAAAHGRTKVVKYLVERNVLDLQDNNGKTAMDLAHAERYEDVITFLKHGNFATGDSESTSTSIANLAELQQHLKAVELQPTETSGISGCSSQLRMKRDLDNCYNKEHDYFPYNPQKDLKSVDHGRYSKLYSSICMVTVFKNAGEFSQSDTSRGVYNIFAYNKYIGDIISKEVNNLSSRETGILTDHLTRAFNFFKLYPVEHLLTELLKDTNGLDNHESWIFDNGEYTLTILNHGEYYEMFSQDFNYENMFRMKKYLTFKQLQNFVKSFFKWRSGKTMYKVLTLTPNLPPHLIDEIKLAAFWNNEGIIPDDVMFINEHRLLIENIPAELVQQIFLVKRKRPEVALLRSDFFKNNEDISVQLEKLPSLIASLTIEQNEAITSVIKRFNIPFDCLHIDDLHDDEKKMLVRYKKKLSSKLKEVRFISTEILSATSWETLADELREQPSITKDFTTDVIKTTKDLHKTASDTATIKGMATQTIFFLPDIIRFTNYGDSKNLVQTSTILGGDLAINTIYEQSVNQLIKTIPVGRAKLLSKLPITSPIFKALSIYSIVQLHKELQKSPENSEERSIIKHKLGEQYVTAGLIVAEMLGIEVTPLWIALVAEQLIFDATSFRKTHHLDIPFWEAFVMSLGFKQDKLQNIFEERQLVEINLAAANRRNDESRVTYGWAIIKLPKLDKMKWQNIEKDTVPRDIRDVERNAKEELSSITSPQQITTIDGFRLVKTYKLRSKLVYGNTVVSKGRMISSVWQKAVYNIQREEVETSFSCLLSHDKNFPERSNYFMLQGSGNNTNWQHISSVYRKSKHVKKVAAPQDVRSIVNELNQLEINCSSLAALYSNCKTYADYNAQKNVYLAYDPRDGNLTINATVFGLHQLDLCSTENMITNNFTLPNISSRQSPYVLTVEVGSKAYPSSVNFTNQTGAFFLNDYTKKIVSQYVITDSIIDYVIKDTTFATRIYFAQSSLHNEKTATCNTVNGDFRSIAVKSWTCNRRTDNVSYIENLHLEHSASINLSGDKTYLQFYLGNYFVDEYLELSATHVDIIDARGKLANLSKIKMSTQVRSFDVGIRSNIVIRDGVSEFRVTGEFLTELTHVHYKKSGHNESVLFYEITVEDLWEVIKTMSRNNMTDNDRIPFDIRFSCNQVQLQWLNEVPTISILHITGTFDGIIAVLQMQQKSDRILISKDNYLLELEIHYSKLAILDNTLILQSVLKPNELDVNIDTHNKFFERENYAGDLIKLYSYVFSDDGNILIFKSSDGHPVYHVIQADSRIQVNNIKYTIGNGILCAQSSGRSVIDGRQLINSPSSRILGSTGEIIEICTEESLTNSDMFLRNCSLVINDVELKNMKDNTKINFKGFQTYSVRTLKDTLKYKDGAENADSSQYFKNSSILNVEDQRTEIPLHGANARSEPHVRLREVAVSSVDVTQTKKPVPDGLPFSDMPVRRHDPKRLARSLRTSHDMSSGADRTVSSLLVDLVGWLRNTYNWMSSSAVLKTNEEFLGNDRELLHTAEQPANFFNCQWFHLNGTLSLLDLAVRKFTKTKPLPLKETPLNRLWLQGEVLRIVAGFEDILDKIAEGKRREKLVFDPVDLQNILLKEVSRGNYKNVGKILYDSLDNKNIAEAGDEDIAVVVRMGERNGSIRRKLADKRQSPLRFPHGKIRVTLAGSRIQFNLIEISFISAGLFNSYPSGCSTEVGLPPTTDSTVILQAATLTSPTPDSAVILQAATLSYSFSHPRLSSHPPGCSTGIGLSPPPTQQSSTRLHHRCMDSHTPDSAVILQATALRYGFPYAPHSCHSLRCSTDVRLTSTPDSAIIMQAAALGYGFPTPDSAVILQAAALRYGFPLTRLSNHPPGYSTDKQLPSTPDSSVILQAAALASHTPDSAVILQTAALRYGFPYLRLSTVILQAAALIRVFGYPRLSSLHPCCSTDVRLRLPLDPGICQLPPSAPSLTPIPPNTIRVILLLPELPTCRAWNCVQTEDKLLVM</sequence>
<comment type="caution">
    <text evidence="5">The sequence shown here is derived from an EMBL/GenBank/DDBJ whole genome shotgun (WGS) entry which is preliminary data.</text>
</comment>
<evidence type="ECO:0000259" key="4">
    <source>
        <dbReference type="Pfam" id="PF05729"/>
    </source>
</evidence>
<feature type="repeat" description="ANK" evidence="3">
    <location>
        <begin position="1598"/>
        <end position="1636"/>
    </location>
</feature>
<dbReference type="InterPro" id="IPR002110">
    <property type="entry name" value="Ankyrin_rpt"/>
</dbReference>
<evidence type="ECO:0000256" key="1">
    <source>
        <dbReference type="ARBA" id="ARBA00022737"/>
    </source>
</evidence>
<protein>
    <recommendedName>
        <fullName evidence="4">NACHT domain-containing protein</fullName>
    </recommendedName>
</protein>
<dbReference type="Pfam" id="PF12796">
    <property type="entry name" value="Ank_2"/>
    <property type="match status" value="5"/>
</dbReference>
<evidence type="ECO:0000313" key="5">
    <source>
        <dbReference type="EMBL" id="KAJ8871765.1"/>
    </source>
</evidence>
<dbReference type="SMART" id="SM00248">
    <property type="entry name" value="ANK"/>
    <property type="match status" value="24"/>
</dbReference>
<feature type="repeat" description="ANK" evidence="3">
    <location>
        <begin position="1782"/>
        <end position="1814"/>
    </location>
</feature>
<keyword evidence="1" id="KW-0677">Repeat</keyword>
<organism evidence="5 6">
    <name type="scientific">Dryococelus australis</name>
    <dbReference type="NCBI Taxonomy" id="614101"/>
    <lineage>
        <taxon>Eukaryota</taxon>
        <taxon>Metazoa</taxon>
        <taxon>Ecdysozoa</taxon>
        <taxon>Arthropoda</taxon>
        <taxon>Hexapoda</taxon>
        <taxon>Insecta</taxon>
        <taxon>Pterygota</taxon>
        <taxon>Neoptera</taxon>
        <taxon>Polyneoptera</taxon>
        <taxon>Phasmatodea</taxon>
        <taxon>Verophasmatodea</taxon>
        <taxon>Anareolatae</taxon>
        <taxon>Phasmatidae</taxon>
        <taxon>Eurycanthinae</taxon>
        <taxon>Dryococelus</taxon>
    </lineage>
</organism>
<dbReference type="PANTHER" id="PTHR24123:SF33">
    <property type="entry name" value="PROTEIN HOS4"/>
    <property type="match status" value="1"/>
</dbReference>
<dbReference type="InterPro" id="IPR007111">
    <property type="entry name" value="NACHT_NTPase"/>
</dbReference>
<feature type="repeat" description="ANK" evidence="3">
    <location>
        <begin position="214"/>
        <end position="246"/>
    </location>
</feature>
<dbReference type="Gene3D" id="3.40.50.300">
    <property type="entry name" value="P-loop containing nucleotide triphosphate hydrolases"/>
    <property type="match status" value="1"/>
</dbReference>
<evidence type="ECO:0000256" key="3">
    <source>
        <dbReference type="PROSITE-ProRule" id="PRU00023"/>
    </source>
</evidence>
<dbReference type="Gene3D" id="1.25.40.20">
    <property type="entry name" value="Ankyrin repeat-containing domain"/>
    <property type="match status" value="5"/>
</dbReference>
<keyword evidence="2 3" id="KW-0040">ANK repeat</keyword>
<dbReference type="SUPFAM" id="SSF52540">
    <property type="entry name" value="P-loop containing nucleoside triphosphate hydrolases"/>
    <property type="match status" value="1"/>
</dbReference>
<feature type="repeat" description="ANK" evidence="3">
    <location>
        <begin position="1715"/>
        <end position="1747"/>
    </location>
</feature>
<feature type="repeat" description="ANK" evidence="3">
    <location>
        <begin position="1434"/>
        <end position="1466"/>
    </location>
</feature>
<accession>A0ABQ9GIB7</accession>
<feature type="repeat" description="ANK" evidence="3">
    <location>
        <begin position="2097"/>
        <end position="2122"/>
    </location>
</feature>
<dbReference type="Pfam" id="PF00023">
    <property type="entry name" value="Ank"/>
    <property type="match status" value="2"/>
</dbReference>
<dbReference type="EMBL" id="JARBHB010000012">
    <property type="protein sequence ID" value="KAJ8871765.1"/>
    <property type="molecule type" value="Genomic_DNA"/>
</dbReference>
<proteinExistence type="predicted"/>
<name>A0ABQ9GIB7_9NEOP</name>
<dbReference type="Proteomes" id="UP001159363">
    <property type="component" value="Chromosome 11"/>
</dbReference>
<feature type="repeat" description="ANK" evidence="3">
    <location>
        <begin position="48"/>
        <end position="80"/>
    </location>
</feature>
<dbReference type="Pfam" id="PF13637">
    <property type="entry name" value="Ank_4"/>
    <property type="match status" value="2"/>
</dbReference>
<dbReference type="InterPro" id="IPR051165">
    <property type="entry name" value="Multifunctional_ANK_Repeat"/>
</dbReference>
<feature type="repeat" description="ANK" evidence="3">
    <location>
        <begin position="2064"/>
        <end position="2096"/>
    </location>
</feature>
<evidence type="ECO:0000313" key="6">
    <source>
        <dbReference type="Proteomes" id="UP001159363"/>
    </source>
</evidence>
<feature type="repeat" description="ANK" evidence="3">
    <location>
        <begin position="1992"/>
        <end position="2024"/>
    </location>
</feature>
<dbReference type="InterPro" id="IPR027417">
    <property type="entry name" value="P-loop_NTPase"/>
</dbReference>
<dbReference type="Pfam" id="PF05729">
    <property type="entry name" value="NACHT"/>
    <property type="match status" value="1"/>
</dbReference>
<dbReference type="SUPFAM" id="SSF48403">
    <property type="entry name" value="Ankyrin repeat"/>
    <property type="match status" value="3"/>
</dbReference>
<dbReference type="PROSITE" id="PS50297">
    <property type="entry name" value="ANK_REP_REGION"/>
    <property type="match status" value="10"/>
</dbReference>
<dbReference type="PROSITE" id="PS50088">
    <property type="entry name" value="ANK_REPEAT"/>
    <property type="match status" value="11"/>
</dbReference>
<dbReference type="PRINTS" id="PR01415">
    <property type="entry name" value="ANKYRIN"/>
</dbReference>
<feature type="repeat" description="ANK" evidence="3">
    <location>
        <begin position="1815"/>
        <end position="1847"/>
    </location>
</feature>
<reference evidence="5 6" key="1">
    <citation type="submission" date="2023-02" db="EMBL/GenBank/DDBJ databases">
        <title>LHISI_Scaffold_Assembly.</title>
        <authorList>
            <person name="Stuart O.P."/>
            <person name="Cleave R."/>
            <person name="Magrath M.J.L."/>
            <person name="Mikheyev A.S."/>
        </authorList>
    </citation>
    <scope>NUCLEOTIDE SEQUENCE [LARGE SCALE GENOMIC DNA]</scope>
    <source>
        <strain evidence="5">Daus_M_001</strain>
        <tissue evidence="5">Leg muscle</tissue>
    </source>
</reference>
<keyword evidence="6" id="KW-1185">Reference proteome</keyword>
<dbReference type="PANTHER" id="PTHR24123">
    <property type="entry name" value="ANKYRIN REPEAT-CONTAINING"/>
    <property type="match status" value="1"/>
</dbReference>